<evidence type="ECO:0008006" key="3">
    <source>
        <dbReference type="Google" id="ProtNLM"/>
    </source>
</evidence>
<dbReference type="InterPro" id="IPR008727">
    <property type="entry name" value="PAAR_motif"/>
</dbReference>
<accession>A0A822WKM8</accession>
<organism evidence="1 2">
    <name type="scientific">Enterobacter bugandensis</name>
    <dbReference type="NCBI Taxonomy" id="881260"/>
    <lineage>
        <taxon>Bacteria</taxon>
        <taxon>Pseudomonadati</taxon>
        <taxon>Pseudomonadota</taxon>
        <taxon>Gammaproteobacteria</taxon>
        <taxon>Enterobacterales</taxon>
        <taxon>Enterobacteriaceae</taxon>
        <taxon>Enterobacter</taxon>
    </lineage>
</organism>
<evidence type="ECO:0000313" key="1">
    <source>
        <dbReference type="EMBL" id="CZX14238.1"/>
    </source>
</evidence>
<gene>
    <name evidence="1" type="ORF">SAMEA2273372_00871</name>
</gene>
<dbReference type="EMBL" id="FJZI01000001">
    <property type="protein sequence ID" value="CZX14238.1"/>
    <property type="molecule type" value="Genomic_DNA"/>
</dbReference>
<reference evidence="1 2" key="1">
    <citation type="submission" date="2016-03" db="EMBL/GenBank/DDBJ databases">
        <authorList>
            <consortium name="Pathogen Informatics"/>
        </authorList>
    </citation>
    <scope>NUCLEOTIDE SEQUENCE [LARGE SCALE GENOMIC DNA]</scope>
    <source>
        <strain evidence="2">e1527</strain>
    </source>
</reference>
<dbReference type="AlphaFoldDB" id="A0A822WKM8"/>
<evidence type="ECO:0000313" key="2">
    <source>
        <dbReference type="Proteomes" id="UP000076063"/>
    </source>
</evidence>
<dbReference type="RefSeq" id="WP_063154370.1">
    <property type="nucleotide sequence ID" value="NZ_CP039452.1"/>
</dbReference>
<dbReference type="Proteomes" id="UP000076063">
    <property type="component" value="Unassembled WGS sequence"/>
</dbReference>
<name>A0A822WKM8_9ENTR</name>
<comment type="caution">
    <text evidence="1">The sequence shown here is derived from an EMBL/GenBank/DDBJ whole genome shotgun (WGS) entry which is preliminary data.</text>
</comment>
<proteinExistence type="predicted"/>
<sequence>MQQYSNEITPGFRDSTSLPPYDEDFLASYDSKTREQFEDFNKHVSRPVTYIFRFTVVGSVTRNGGVTRNASGGSTDGGERMARVGDKVVYAEGSEATIISCAGGVRIMQGASATLVGSMLDNGDEIISTLQSGNRLLFREGDTFQKEFLTMLGSKH</sequence>
<dbReference type="Pfam" id="PF05488">
    <property type="entry name" value="PAAR_motif"/>
    <property type="match status" value="1"/>
</dbReference>
<protein>
    <recommendedName>
        <fullName evidence="3">PAAR domain-containing protein</fullName>
    </recommendedName>
</protein>